<organism evidence="2 3">
    <name type="scientific">Gryllotalpicola daejeonensis</name>
    <dbReference type="NCBI Taxonomy" id="993087"/>
    <lineage>
        <taxon>Bacteria</taxon>
        <taxon>Bacillati</taxon>
        <taxon>Actinomycetota</taxon>
        <taxon>Actinomycetes</taxon>
        <taxon>Micrococcales</taxon>
        <taxon>Microbacteriaceae</taxon>
        <taxon>Gryllotalpicola</taxon>
    </lineage>
</organism>
<dbReference type="RefSeq" id="WP_344792527.1">
    <property type="nucleotide sequence ID" value="NZ_BAABBV010000002.1"/>
</dbReference>
<feature type="transmembrane region" description="Helical" evidence="1">
    <location>
        <begin position="165"/>
        <end position="186"/>
    </location>
</feature>
<name>A0ABP7ZN22_9MICO</name>
<accession>A0ABP7ZN22</accession>
<gene>
    <name evidence="2" type="ORF">GCM10022286_28240</name>
</gene>
<keyword evidence="1" id="KW-0472">Membrane</keyword>
<feature type="transmembrane region" description="Helical" evidence="1">
    <location>
        <begin position="107"/>
        <end position="127"/>
    </location>
</feature>
<evidence type="ECO:0000313" key="3">
    <source>
        <dbReference type="Proteomes" id="UP001415169"/>
    </source>
</evidence>
<proteinExistence type="predicted"/>
<sequence>MSHVAPRPKPVVESVPSVDRLSYGLNLAANIVLGLCFLFFIADITFVAVLPLTISAWVILIVVVTLTQLGTARRLQLPKNWFTYARIAFAVVLVLDVFGVLDKVGENGWGPFPTAAMATGAGLAMFATTERARALNLAATALGILLIVDIMFTTHPSSAGEFAPGIVSVAIAVTPPIVAVAIVNSFRNMVEFQSDLSQAKGTTSGAGISLGLSASEQLVRLDAQAEKLLDDVASGRTPLPLPDEIAEEASTIATQLRMNLVAGKSETWLYHALTESSVLGSISTIDDPDGLAAGLAPDQRDGLLTAIWMFAGDGERVAQSLTVTVRRSSGAAGQNQRLAITLELIGVPKRRIDPAAWQAISRVGRYSDSFQTPTLRIDVDCALDVVADR</sequence>
<dbReference type="EMBL" id="BAABBV010000002">
    <property type="protein sequence ID" value="GAA4165280.1"/>
    <property type="molecule type" value="Genomic_DNA"/>
</dbReference>
<keyword evidence="3" id="KW-1185">Reference proteome</keyword>
<dbReference type="Proteomes" id="UP001415169">
    <property type="component" value="Unassembled WGS sequence"/>
</dbReference>
<feature type="transmembrane region" description="Helical" evidence="1">
    <location>
        <begin position="21"/>
        <end position="42"/>
    </location>
</feature>
<protein>
    <submittedName>
        <fullName evidence="2">Uncharacterized protein</fullName>
    </submittedName>
</protein>
<keyword evidence="1" id="KW-1133">Transmembrane helix</keyword>
<feature type="transmembrane region" description="Helical" evidence="1">
    <location>
        <begin position="134"/>
        <end position="153"/>
    </location>
</feature>
<feature type="transmembrane region" description="Helical" evidence="1">
    <location>
        <begin position="48"/>
        <end position="69"/>
    </location>
</feature>
<reference evidence="2" key="1">
    <citation type="journal article" date="2014" name="Int. J. Syst. Evol. Microbiol.">
        <title>Complete genome of a new Firmicutes species belonging to the dominant human colonic microbiota ('Ruminococcus bicirculans') reveals two chromosomes and a selective capacity to utilize plant glucans.</title>
        <authorList>
            <consortium name="NISC Comparative Sequencing Program"/>
            <person name="Wegmann U."/>
            <person name="Louis P."/>
            <person name="Goesmann A."/>
            <person name="Henrissat B."/>
            <person name="Duncan S.H."/>
            <person name="Flint H.J."/>
        </authorList>
    </citation>
    <scope>NUCLEOTIDE SEQUENCE</scope>
    <source>
        <strain evidence="2">JCM 17590</strain>
    </source>
</reference>
<comment type="caution">
    <text evidence="2">The sequence shown here is derived from an EMBL/GenBank/DDBJ whole genome shotgun (WGS) entry which is preliminary data.</text>
</comment>
<feature type="transmembrane region" description="Helical" evidence="1">
    <location>
        <begin position="81"/>
        <end position="101"/>
    </location>
</feature>
<keyword evidence="1" id="KW-0812">Transmembrane</keyword>
<reference evidence="2" key="2">
    <citation type="submission" date="2023-12" db="EMBL/GenBank/DDBJ databases">
        <authorList>
            <person name="Sun Q."/>
            <person name="Inoue M."/>
        </authorList>
    </citation>
    <scope>NUCLEOTIDE SEQUENCE</scope>
    <source>
        <strain evidence="2">JCM 17590</strain>
    </source>
</reference>
<evidence type="ECO:0000256" key="1">
    <source>
        <dbReference type="SAM" id="Phobius"/>
    </source>
</evidence>
<evidence type="ECO:0000313" key="2">
    <source>
        <dbReference type="EMBL" id="GAA4165280.1"/>
    </source>
</evidence>